<feature type="transmembrane region" description="Helical" evidence="7">
    <location>
        <begin position="380"/>
        <end position="398"/>
    </location>
</feature>
<dbReference type="Gene3D" id="1.20.1250.20">
    <property type="entry name" value="MFS general substrate transporter like domains"/>
    <property type="match status" value="1"/>
</dbReference>
<dbReference type="PANTHER" id="PTHR42718">
    <property type="entry name" value="MAJOR FACILITATOR SUPERFAMILY MULTIDRUG TRANSPORTER MFSC"/>
    <property type="match status" value="1"/>
</dbReference>
<feature type="compositionally biased region" description="Low complexity" evidence="6">
    <location>
        <begin position="522"/>
        <end position="534"/>
    </location>
</feature>
<feature type="transmembrane region" description="Helical" evidence="7">
    <location>
        <begin position="129"/>
        <end position="147"/>
    </location>
</feature>
<evidence type="ECO:0000256" key="5">
    <source>
        <dbReference type="ARBA" id="ARBA00023251"/>
    </source>
</evidence>
<gene>
    <name evidence="9" type="ORF">KDA82_07555</name>
</gene>
<dbReference type="PANTHER" id="PTHR42718:SF49">
    <property type="entry name" value="EXPORT PROTEIN"/>
    <property type="match status" value="1"/>
</dbReference>
<dbReference type="InterPro" id="IPR036259">
    <property type="entry name" value="MFS_trans_sf"/>
</dbReference>
<feature type="transmembrane region" description="Helical" evidence="7">
    <location>
        <begin position="473"/>
        <end position="497"/>
    </location>
</feature>
<evidence type="ECO:0000256" key="2">
    <source>
        <dbReference type="ARBA" id="ARBA00022692"/>
    </source>
</evidence>
<comment type="subcellular location">
    <subcellularLocation>
        <location evidence="1">Cell membrane</location>
        <topology evidence="1">Multi-pass membrane protein</topology>
    </subcellularLocation>
</comment>
<feature type="transmembrane region" description="Helical" evidence="7">
    <location>
        <begin position="32"/>
        <end position="49"/>
    </location>
</feature>
<keyword evidence="3 7" id="KW-1133">Transmembrane helix</keyword>
<feature type="compositionally biased region" description="Low complexity" evidence="6">
    <location>
        <begin position="11"/>
        <end position="25"/>
    </location>
</feature>
<feature type="transmembrane region" description="Helical" evidence="7">
    <location>
        <begin position="189"/>
        <end position="206"/>
    </location>
</feature>
<feature type="region of interest" description="Disordered" evidence="6">
    <location>
        <begin position="502"/>
        <end position="534"/>
    </location>
</feature>
<evidence type="ECO:0000256" key="6">
    <source>
        <dbReference type="SAM" id="MobiDB-lite"/>
    </source>
</evidence>
<feature type="transmembrane region" description="Helical" evidence="7">
    <location>
        <begin position="218"/>
        <end position="237"/>
    </location>
</feature>
<feature type="transmembrane region" description="Helical" evidence="7">
    <location>
        <begin position="313"/>
        <end position="336"/>
    </location>
</feature>
<dbReference type="EMBL" id="JAGSMN010000144">
    <property type="protein sequence ID" value="MBR7672872.1"/>
    <property type="molecule type" value="Genomic_DNA"/>
</dbReference>
<dbReference type="InterPro" id="IPR020846">
    <property type="entry name" value="MFS_dom"/>
</dbReference>
<feature type="transmembrane region" description="Helical" evidence="7">
    <location>
        <begin position="159"/>
        <end position="183"/>
    </location>
</feature>
<keyword evidence="10" id="KW-1185">Reference proteome</keyword>
<dbReference type="PROSITE" id="PS50850">
    <property type="entry name" value="MFS"/>
    <property type="match status" value="1"/>
</dbReference>
<comment type="caution">
    <text evidence="9">The sequence shown here is derived from an EMBL/GenBank/DDBJ whole genome shotgun (WGS) entry which is preliminary data.</text>
</comment>
<evidence type="ECO:0000256" key="7">
    <source>
        <dbReference type="SAM" id="Phobius"/>
    </source>
</evidence>
<dbReference type="InterPro" id="IPR011701">
    <property type="entry name" value="MFS"/>
</dbReference>
<dbReference type="SUPFAM" id="SSF103473">
    <property type="entry name" value="MFS general substrate transporter"/>
    <property type="match status" value="1"/>
</dbReference>
<feature type="transmembrane region" description="Helical" evidence="7">
    <location>
        <begin position="419"/>
        <end position="441"/>
    </location>
</feature>
<proteinExistence type="predicted"/>
<evidence type="ECO:0000256" key="3">
    <source>
        <dbReference type="ARBA" id="ARBA00022989"/>
    </source>
</evidence>
<dbReference type="Gene3D" id="1.20.1720.10">
    <property type="entry name" value="Multidrug resistance protein D"/>
    <property type="match status" value="1"/>
</dbReference>
<dbReference type="GO" id="GO:0046677">
    <property type="term" value="P:response to antibiotic"/>
    <property type="evidence" value="ECO:0007669"/>
    <property type="project" value="UniProtKB-KW"/>
</dbReference>
<dbReference type="GO" id="GO:0022857">
    <property type="term" value="F:transmembrane transporter activity"/>
    <property type="evidence" value="ECO:0007669"/>
    <property type="project" value="InterPro"/>
</dbReference>
<feature type="transmembrane region" description="Helical" evidence="7">
    <location>
        <begin position="286"/>
        <end position="307"/>
    </location>
</feature>
<feature type="transmembrane region" description="Helical" evidence="7">
    <location>
        <begin position="243"/>
        <end position="265"/>
    </location>
</feature>
<dbReference type="Proteomes" id="UP000675554">
    <property type="component" value="Unassembled WGS sequence"/>
</dbReference>
<feature type="domain" description="Major facilitator superfamily (MFS) profile" evidence="8">
    <location>
        <begin position="34"/>
        <end position="501"/>
    </location>
</feature>
<evidence type="ECO:0000313" key="10">
    <source>
        <dbReference type="Proteomes" id="UP000675554"/>
    </source>
</evidence>
<feature type="region of interest" description="Disordered" evidence="6">
    <location>
        <begin position="1"/>
        <end position="25"/>
    </location>
</feature>
<feature type="transmembrane region" description="Helical" evidence="7">
    <location>
        <begin position="69"/>
        <end position="88"/>
    </location>
</feature>
<protein>
    <submittedName>
        <fullName evidence="9">MFS transporter</fullName>
    </submittedName>
</protein>
<feature type="transmembrane region" description="Helical" evidence="7">
    <location>
        <begin position="100"/>
        <end position="123"/>
    </location>
</feature>
<evidence type="ECO:0000256" key="4">
    <source>
        <dbReference type="ARBA" id="ARBA00023136"/>
    </source>
</evidence>
<evidence type="ECO:0000259" key="8">
    <source>
        <dbReference type="PROSITE" id="PS50850"/>
    </source>
</evidence>
<accession>A0A8T4INJ2</accession>
<keyword evidence="2 7" id="KW-0812">Transmembrane</keyword>
<sequence>MSGQLVEESETASGASASDAGESGSRTGASQVLTLVAVLLGFLVVPMAMSGTSVALPRIAKDLDAGSGALQWVVTGYFLAASCLTLVAGSLGDIFGRRRVFRLGAIVYVGCTFAAAGVTDILLLDVARALSGVGSACVLAGGGAVLGSTFSGAARTRAFAAVGTTVGVGLAFGPTVAGWLVSAFGWREMFLVFAGIGVLVLLGTAFMRESRAEVRPKVDVYGTIAFVIGMVALMYGINQASEAGWGSVSVLGFLAVGLVVLAVFLQVERRSEFPVLDLELVRNRPFLGWLLAALTMSIGTVGVLVYLPTYLQGAGGLTAGESGMIMLAMTVPVLTVPPIAGKLVNMGIAPRTLIVTAMLLMAGGNAWLTVLQPGSGIGDLVGPLVLLGAGNGMATALVDPQAMNLVGADRVGMASGLLNTVRGGANTLALALFGASLVSIIQTKVGERALAGRVAAGDLSGGRRADLAAHYTYAWHIVLWAVAAACVLAALTVHQLVRRRGRHRRTGAAPYGRHRRGGVPGGAAAQGRTGAAAR</sequence>
<evidence type="ECO:0000313" key="9">
    <source>
        <dbReference type="EMBL" id="MBR7672872.1"/>
    </source>
</evidence>
<keyword evidence="5" id="KW-0046">Antibiotic resistance</keyword>
<name>A0A8T4INJ2_9ACTN</name>
<feature type="transmembrane region" description="Helical" evidence="7">
    <location>
        <begin position="348"/>
        <end position="368"/>
    </location>
</feature>
<dbReference type="CDD" id="cd17321">
    <property type="entry name" value="MFS_MMR_MDR_like"/>
    <property type="match status" value="1"/>
</dbReference>
<keyword evidence="4 7" id="KW-0472">Membrane</keyword>
<feature type="compositionally biased region" description="Basic residues" evidence="6">
    <location>
        <begin position="502"/>
        <end position="517"/>
    </location>
</feature>
<organism evidence="9 10">
    <name type="scientific">Streptomyces daliensis</name>
    <dbReference type="NCBI Taxonomy" id="299421"/>
    <lineage>
        <taxon>Bacteria</taxon>
        <taxon>Bacillati</taxon>
        <taxon>Actinomycetota</taxon>
        <taxon>Actinomycetes</taxon>
        <taxon>Kitasatosporales</taxon>
        <taxon>Streptomycetaceae</taxon>
        <taxon>Streptomyces</taxon>
    </lineage>
</organism>
<evidence type="ECO:0000256" key="1">
    <source>
        <dbReference type="ARBA" id="ARBA00004651"/>
    </source>
</evidence>
<dbReference type="GO" id="GO:0005886">
    <property type="term" value="C:plasma membrane"/>
    <property type="evidence" value="ECO:0007669"/>
    <property type="project" value="UniProtKB-SubCell"/>
</dbReference>
<dbReference type="Pfam" id="PF07690">
    <property type="entry name" value="MFS_1"/>
    <property type="match status" value="1"/>
</dbReference>
<dbReference type="AlphaFoldDB" id="A0A8T4INJ2"/>
<reference evidence="9" key="1">
    <citation type="submission" date="2021-04" db="EMBL/GenBank/DDBJ databases">
        <title>Sequencing of actinobacteria type strains.</title>
        <authorList>
            <person name="Nguyen G.-S."/>
            <person name="Wentzel A."/>
        </authorList>
    </citation>
    <scope>NUCLEOTIDE SEQUENCE</scope>
    <source>
        <strain evidence="9">DSM 42095</strain>
    </source>
</reference>